<organism evidence="1 2">
    <name type="scientific">Parelaphostrongylus tenuis</name>
    <name type="common">Meningeal worm</name>
    <dbReference type="NCBI Taxonomy" id="148309"/>
    <lineage>
        <taxon>Eukaryota</taxon>
        <taxon>Metazoa</taxon>
        <taxon>Ecdysozoa</taxon>
        <taxon>Nematoda</taxon>
        <taxon>Chromadorea</taxon>
        <taxon>Rhabditida</taxon>
        <taxon>Rhabditina</taxon>
        <taxon>Rhabditomorpha</taxon>
        <taxon>Strongyloidea</taxon>
        <taxon>Metastrongylidae</taxon>
        <taxon>Parelaphostrongylus</taxon>
    </lineage>
</organism>
<keyword evidence="2" id="KW-1185">Reference proteome</keyword>
<sequence length="88" mass="9900">MDVHHSVMRSAEGKQVSLHTIAVEVISDPAYVFDVVEQHVSTTSKIFGVTNLAVTEKAFTWRLRIGVIAHLRRNCSVIEVICHKERTT</sequence>
<gene>
    <name evidence="1" type="ORF">KIN20_034244</name>
</gene>
<evidence type="ECO:0000313" key="1">
    <source>
        <dbReference type="EMBL" id="KAJ1372163.1"/>
    </source>
</evidence>
<accession>A0AAD5R966</accession>
<comment type="caution">
    <text evidence="1">The sequence shown here is derived from an EMBL/GenBank/DDBJ whole genome shotgun (WGS) entry which is preliminary data.</text>
</comment>
<dbReference type="AlphaFoldDB" id="A0AAD5R966"/>
<name>A0AAD5R966_PARTN</name>
<evidence type="ECO:0000313" key="2">
    <source>
        <dbReference type="Proteomes" id="UP001196413"/>
    </source>
</evidence>
<dbReference type="EMBL" id="JAHQIW010007099">
    <property type="protein sequence ID" value="KAJ1372163.1"/>
    <property type="molecule type" value="Genomic_DNA"/>
</dbReference>
<reference evidence="1" key="1">
    <citation type="submission" date="2021-06" db="EMBL/GenBank/DDBJ databases">
        <title>Parelaphostrongylus tenuis whole genome reference sequence.</title>
        <authorList>
            <person name="Garwood T.J."/>
            <person name="Larsen P.A."/>
            <person name="Fountain-Jones N.M."/>
            <person name="Garbe J.R."/>
            <person name="Macchietto M.G."/>
            <person name="Kania S.A."/>
            <person name="Gerhold R.W."/>
            <person name="Richards J.E."/>
            <person name="Wolf T.M."/>
        </authorList>
    </citation>
    <scope>NUCLEOTIDE SEQUENCE</scope>
    <source>
        <strain evidence="1">MNPRO001-30</strain>
        <tissue evidence="1">Meninges</tissue>
    </source>
</reference>
<dbReference type="Proteomes" id="UP001196413">
    <property type="component" value="Unassembled WGS sequence"/>
</dbReference>
<proteinExistence type="predicted"/>
<protein>
    <submittedName>
        <fullName evidence="1">Uncharacterized protein</fullName>
    </submittedName>
</protein>